<proteinExistence type="predicted"/>
<sequence length="177" mass="19581">MELFWRKGYENTSMQDLLAVMDISRSSLYQAFGSKQRLFGLCMRHYQDMLTSQLRQRLEAAESGRRFIADFLHAVPDEVRAPGGSRGCLLFNTANEFAQRDPAIAGEVAQGIERFRAVLRAAVERAQREGEIDAKRDPTILAGYLVSSMSGLKTLAKAGAEADVLKGIINVALKALD</sequence>
<dbReference type="PANTHER" id="PTHR47506">
    <property type="entry name" value="TRANSCRIPTIONAL REGULATORY PROTEIN"/>
    <property type="match status" value="1"/>
</dbReference>
<evidence type="ECO:0000313" key="6">
    <source>
        <dbReference type="EMBL" id="GEP32213.1"/>
    </source>
</evidence>
<evidence type="ECO:0000256" key="2">
    <source>
        <dbReference type="ARBA" id="ARBA00023125"/>
    </source>
</evidence>
<evidence type="ECO:0000313" key="7">
    <source>
        <dbReference type="Proteomes" id="UP000321337"/>
    </source>
</evidence>
<accession>A0A512LCJ5</accession>
<gene>
    <name evidence="6" type="ORF">TPL01_33510</name>
</gene>
<dbReference type="PROSITE" id="PS50977">
    <property type="entry name" value="HTH_TETR_2"/>
    <property type="match status" value="1"/>
</dbReference>
<comment type="caution">
    <text evidence="6">The sequence shown here is derived from an EMBL/GenBank/DDBJ whole genome shotgun (WGS) entry which is preliminary data.</text>
</comment>
<keyword evidence="3" id="KW-0804">Transcription</keyword>
<dbReference type="Gene3D" id="1.10.10.60">
    <property type="entry name" value="Homeodomain-like"/>
    <property type="match status" value="1"/>
</dbReference>
<dbReference type="AlphaFoldDB" id="A0A512LCJ5"/>
<dbReference type="SUPFAM" id="SSF46689">
    <property type="entry name" value="Homeodomain-like"/>
    <property type="match status" value="1"/>
</dbReference>
<keyword evidence="7" id="KW-1185">Reference proteome</keyword>
<dbReference type="InterPro" id="IPR011075">
    <property type="entry name" value="TetR_C"/>
</dbReference>
<evidence type="ECO:0000259" key="5">
    <source>
        <dbReference type="PROSITE" id="PS50977"/>
    </source>
</evidence>
<dbReference type="Pfam" id="PF00440">
    <property type="entry name" value="TetR_N"/>
    <property type="match status" value="1"/>
</dbReference>
<evidence type="ECO:0000256" key="3">
    <source>
        <dbReference type="ARBA" id="ARBA00023163"/>
    </source>
</evidence>
<reference evidence="6 7" key="1">
    <citation type="submission" date="2019-07" db="EMBL/GenBank/DDBJ databases">
        <title>Whole genome shotgun sequence of Thiobacillus plumbophilus NBRC 107929.</title>
        <authorList>
            <person name="Hosoyama A."/>
            <person name="Uohara A."/>
            <person name="Ohji S."/>
            <person name="Ichikawa N."/>
        </authorList>
    </citation>
    <scope>NUCLEOTIDE SEQUENCE [LARGE SCALE GENOMIC DNA]</scope>
    <source>
        <strain evidence="6 7">NBRC 107929</strain>
    </source>
</reference>
<evidence type="ECO:0000256" key="1">
    <source>
        <dbReference type="ARBA" id="ARBA00023015"/>
    </source>
</evidence>
<name>A0A512LCJ5_9PROT</name>
<dbReference type="SUPFAM" id="SSF48498">
    <property type="entry name" value="Tetracyclin repressor-like, C-terminal domain"/>
    <property type="match status" value="1"/>
</dbReference>
<keyword evidence="1" id="KW-0805">Transcription regulation</keyword>
<dbReference type="PANTHER" id="PTHR47506:SF1">
    <property type="entry name" value="HTH-TYPE TRANSCRIPTIONAL REGULATOR YJDC"/>
    <property type="match status" value="1"/>
</dbReference>
<dbReference type="Gene3D" id="1.10.357.10">
    <property type="entry name" value="Tetracycline Repressor, domain 2"/>
    <property type="match status" value="1"/>
</dbReference>
<feature type="DNA-binding region" description="H-T-H motif" evidence="4">
    <location>
        <begin position="13"/>
        <end position="32"/>
    </location>
</feature>
<evidence type="ECO:0000256" key="4">
    <source>
        <dbReference type="PROSITE-ProRule" id="PRU00335"/>
    </source>
</evidence>
<protein>
    <submittedName>
        <fullName evidence="6">TetR family transcriptional regulator</fullName>
    </submittedName>
</protein>
<feature type="domain" description="HTH tetR-type" evidence="5">
    <location>
        <begin position="1"/>
        <end position="50"/>
    </location>
</feature>
<keyword evidence="2 4" id="KW-0238">DNA-binding</keyword>
<dbReference type="GO" id="GO:0003677">
    <property type="term" value="F:DNA binding"/>
    <property type="evidence" value="ECO:0007669"/>
    <property type="project" value="UniProtKB-UniRule"/>
</dbReference>
<dbReference type="Pfam" id="PF16925">
    <property type="entry name" value="TetR_C_13"/>
    <property type="match status" value="1"/>
</dbReference>
<dbReference type="RefSeq" id="WP_161984334.1">
    <property type="nucleotide sequence ID" value="NZ_AP021884.1"/>
</dbReference>
<dbReference type="Proteomes" id="UP000321337">
    <property type="component" value="Unassembled WGS sequence"/>
</dbReference>
<dbReference type="InterPro" id="IPR001647">
    <property type="entry name" value="HTH_TetR"/>
</dbReference>
<dbReference type="InterPro" id="IPR036271">
    <property type="entry name" value="Tet_transcr_reg_TetR-rel_C_sf"/>
</dbReference>
<dbReference type="EMBL" id="BKAD01000063">
    <property type="protein sequence ID" value="GEP32213.1"/>
    <property type="molecule type" value="Genomic_DNA"/>
</dbReference>
<organism evidence="6 7">
    <name type="scientific">Sulfuriferula plumbiphila</name>
    <dbReference type="NCBI Taxonomy" id="171865"/>
    <lineage>
        <taxon>Bacteria</taxon>
        <taxon>Pseudomonadati</taxon>
        <taxon>Pseudomonadota</taxon>
        <taxon>Betaproteobacteria</taxon>
        <taxon>Nitrosomonadales</taxon>
        <taxon>Sulfuricellaceae</taxon>
        <taxon>Sulfuriferula</taxon>
    </lineage>
</organism>
<dbReference type="InterPro" id="IPR009057">
    <property type="entry name" value="Homeodomain-like_sf"/>
</dbReference>